<protein>
    <submittedName>
        <fullName evidence="1">Uncharacterized protein</fullName>
    </submittedName>
</protein>
<gene>
    <name evidence="1" type="ORF">TY91_12315</name>
</gene>
<dbReference type="RefSeq" id="WP_056997309.1">
    <property type="nucleotide sequence ID" value="NZ_JYDC01000079.1"/>
</dbReference>
<evidence type="ECO:0000313" key="2">
    <source>
        <dbReference type="Proteomes" id="UP000076480"/>
    </source>
</evidence>
<sequence length="69" mass="8015">MAEHKFAIYRMENGHKIYANIGGHSAQPTWLESSRIVRERTRLLKAGIHTLVELDEQWTQNQQAKQVKA</sequence>
<dbReference type="PATRIC" id="fig|33960.6.peg.3145"/>
<comment type="caution">
    <text evidence="1">The sequence shown here is derived from an EMBL/GenBank/DDBJ whole genome shotgun (WGS) entry which is preliminary data.</text>
</comment>
<dbReference type="Proteomes" id="UP000076480">
    <property type="component" value="Unassembled WGS sequence"/>
</dbReference>
<dbReference type="AlphaFoldDB" id="A0A166GA50"/>
<reference evidence="1 2" key="1">
    <citation type="submission" date="2015-02" db="EMBL/GenBank/DDBJ databases">
        <title>Draft genome sequence of Lactobacillus collinoides CUPV2371 isolated from a natural cider, the first genome sequence of a strain of this species.</title>
        <authorList>
            <person name="Puertas A.I."/>
            <person name="Spano G."/>
            <person name="Capozzi V."/>
            <person name="Lamontanara A."/>
            <person name="Orru L."/>
            <person name="Duenas M.T."/>
        </authorList>
    </citation>
    <scope>NUCLEOTIDE SEQUENCE [LARGE SCALE GENOMIC DNA]</scope>
    <source>
        <strain evidence="1 2">237</strain>
    </source>
</reference>
<keyword evidence="2" id="KW-1185">Reference proteome</keyword>
<evidence type="ECO:0000313" key="1">
    <source>
        <dbReference type="EMBL" id="KZL37721.1"/>
    </source>
</evidence>
<accession>A0A166GA50</accession>
<name>A0A166GA50_SECCO</name>
<dbReference type="EMBL" id="JYDC01000079">
    <property type="protein sequence ID" value="KZL37721.1"/>
    <property type="molecule type" value="Genomic_DNA"/>
</dbReference>
<organism evidence="1 2">
    <name type="scientific">Secundilactobacillus collinoides</name>
    <name type="common">Lactobacillus collinoides</name>
    <dbReference type="NCBI Taxonomy" id="33960"/>
    <lineage>
        <taxon>Bacteria</taxon>
        <taxon>Bacillati</taxon>
        <taxon>Bacillota</taxon>
        <taxon>Bacilli</taxon>
        <taxon>Lactobacillales</taxon>
        <taxon>Lactobacillaceae</taxon>
        <taxon>Secundilactobacillus</taxon>
    </lineage>
</organism>
<proteinExistence type="predicted"/>